<sequence length="692" mass="71182">MSRSVVRVVAITAIAVSSGAVVAVPPAMADIGADMRFVCDGATGTREVGLRIQAGAPTSGNVGEPLQLGTIKVDVGIPAALADEVAAKSPGEASAPPVTGVAPAPSPAIAGVAQIQVAVDGPGREQQGSGWPAFALAATPSREDGTVHLTGSGVAPPLVPRSSGGLSWVAGDLELNLVPSDAATGTEKAGVSLRCAAEKQTVMGAVRVRGGSQAAPNGRSGVSPQAAAPSEKACKEIPPPGVDPRYDFNPDPDLMKIYDDPKRPDDATQSPEDGGIPMCISAAGFFNVKKAGNAVPVSAKSLLRRQVKTYAGDPWFGSNYLEDQGYFVNSTEPVPATVLGFGFMPTRAIAEAVQVRSPRGGKNDPIAGNYRFLTFTPGNAPNVLKDTGIQVAAYIRVKADKAAVNGVPIDLGNKCMTTPTRLSAASFMGNEKTGVLNPIPGQSLISENLEIPAFSGCGATEDLSPLLTASVSGSGNYVNVHSGVWCMVTDGSGCVNGEGAQPTTLTVSPGGNVTAVAKPFTIVSNWEGGGQLSCESATIRFHLDQGHWQAPFMLAKSRMSFEGCTVKGPDGTIYPSAGEVTQENDLFLNVLQVEDDGKVQIAMENVVINAPLIVNGEECSLRLARGQFSGFDYIEGPGRFTGSYDNGVMSLSLAPGELMSSPASTCFGVGFDVALEAKGEFGLHPPQSITSP</sequence>
<reference evidence="3 4" key="1">
    <citation type="submission" date="2023-11" db="EMBL/GenBank/DDBJ databases">
        <title>Actinomadura monticuli sp. nov., isolated from volcanic ash.</title>
        <authorList>
            <person name="Lee S.D."/>
            <person name="Yang H."/>
            <person name="Kim I.S."/>
        </authorList>
    </citation>
    <scope>NUCLEOTIDE SEQUENCE [LARGE SCALE GENOMIC DNA]</scope>
    <source>
        <strain evidence="3 4">DLS-62</strain>
    </source>
</reference>
<evidence type="ECO:0000256" key="1">
    <source>
        <dbReference type="SAM" id="MobiDB-lite"/>
    </source>
</evidence>
<feature type="signal peptide" evidence="2">
    <location>
        <begin position="1"/>
        <end position="29"/>
    </location>
</feature>
<protein>
    <recommendedName>
        <fullName evidence="5">Secreted protein</fullName>
    </recommendedName>
</protein>
<feature type="region of interest" description="Disordered" evidence="1">
    <location>
        <begin position="211"/>
        <end position="253"/>
    </location>
</feature>
<organism evidence="3 4">
    <name type="scientific">Actinomadura monticuli</name>
    <dbReference type="NCBI Taxonomy" id="3097367"/>
    <lineage>
        <taxon>Bacteria</taxon>
        <taxon>Bacillati</taxon>
        <taxon>Actinomycetota</taxon>
        <taxon>Actinomycetes</taxon>
        <taxon>Streptosporangiales</taxon>
        <taxon>Thermomonosporaceae</taxon>
        <taxon>Actinomadura</taxon>
    </lineage>
</organism>
<dbReference type="RefSeq" id="WP_371950017.1">
    <property type="nucleotide sequence ID" value="NZ_JAXCEI010000005.1"/>
</dbReference>
<accession>A0ABV4QC12</accession>
<comment type="caution">
    <text evidence="3">The sequence shown here is derived from an EMBL/GenBank/DDBJ whole genome shotgun (WGS) entry which is preliminary data.</text>
</comment>
<keyword evidence="2" id="KW-0732">Signal</keyword>
<feature type="chain" id="PRO_5047026748" description="Secreted protein" evidence="2">
    <location>
        <begin position="30"/>
        <end position="692"/>
    </location>
</feature>
<evidence type="ECO:0000256" key="2">
    <source>
        <dbReference type="SAM" id="SignalP"/>
    </source>
</evidence>
<feature type="compositionally biased region" description="Basic and acidic residues" evidence="1">
    <location>
        <begin position="244"/>
        <end position="253"/>
    </location>
</feature>
<dbReference type="Proteomes" id="UP001569963">
    <property type="component" value="Unassembled WGS sequence"/>
</dbReference>
<evidence type="ECO:0000313" key="4">
    <source>
        <dbReference type="Proteomes" id="UP001569963"/>
    </source>
</evidence>
<name>A0ABV4QC12_9ACTN</name>
<keyword evidence="4" id="KW-1185">Reference proteome</keyword>
<evidence type="ECO:0008006" key="5">
    <source>
        <dbReference type="Google" id="ProtNLM"/>
    </source>
</evidence>
<dbReference type="EMBL" id="JAXCEI010000005">
    <property type="protein sequence ID" value="MFA1540117.1"/>
    <property type="molecule type" value="Genomic_DNA"/>
</dbReference>
<gene>
    <name evidence="3" type="ORF">SM611_14360</name>
</gene>
<evidence type="ECO:0000313" key="3">
    <source>
        <dbReference type="EMBL" id="MFA1540117.1"/>
    </source>
</evidence>
<proteinExistence type="predicted"/>